<dbReference type="Pfam" id="PF05494">
    <property type="entry name" value="MlaC"/>
    <property type="match status" value="1"/>
</dbReference>
<accession>A0A7S8HAG2</accession>
<keyword evidence="1" id="KW-0732">Signal</keyword>
<gene>
    <name evidence="2" type="ORF">HW532_00765</name>
</gene>
<dbReference type="AlphaFoldDB" id="A0A7S8HAG2"/>
<dbReference type="RefSeq" id="WP_213162617.1">
    <property type="nucleotide sequence ID" value="NZ_CP058214.1"/>
</dbReference>
<dbReference type="InterPro" id="IPR042245">
    <property type="entry name" value="Tgt2/MlaC_sf"/>
</dbReference>
<feature type="signal peptide" evidence="1">
    <location>
        <begin position="1"/>
        <end position="32"/>
    </location>
</feature>
<dbReference type="Gene3D" id="3.10.450.710">
    <property type="entry name" value="Tgt2/MlaC"/>
    <property type="match status" value="1"/>
</dbReference>
<dbReference type="PANTHER" id="PTHR36573">
    <property type="entry name" value="INTERMEMBRANE PHOSPHOLIPID TRANSPORT SYSTEM BINDING PROTEIN MLAC"/>
    <property type="match status" value="1"/>
</dbReference>
<dbReference type="PANTHER" id="PTHR36573:SF1">
    <property type="entry name" value="INTERMEMBRANE PHOSPHOLIPID TRANSPORT SYSTEM BINDING PROTEIN MLAC"/>
    <property type="match status" value="1"/>
</dbReference>
<name>A0A7S8HAG2_9HYPH</name>
<evidence type="ECO:0000313" key="3">
    <source>
        <dbReference type="Proteomes" id="UP000593594"/>
    </source>
</evidence>
<proteinExistence type="predicted"/>
<reference evidence="2 3" key="1">
    <citation type="submission" date="2020-06" db="EMBL/GenBank/DDBJ databases">
        <title>Genome sequence of 2 isolates from Red Sea Mangroves.</title>
        <authorList>
            <person name="Sefrji F."/>
            <person name="Michoud G."/>
            <person name="Merlino G."/>
            <person name="Daffonchio D."/>
        </authorList>
    </citation>
    <scope>NUCLEOTIDE SEQUENCE [LARGE SCALE GENOMIC DNA]</scope>
    <source>
        <strain evidence="2 3">R1DC25</strain>
    </source>
</reference>
<keyword evidence="3" id="KW-1185">Reference proteome</keyword>
<evidence type="ECO:0000256" key="1">
    <source>
        <dbReference type="SAM" id="SignalP"/>
    </source>
</evidence>
<evidence type="ECO:0000313" key="2">
    <source>
        <dbReference type="EMBL" id="QPC41399.1"/>
    </source>
</evidence>
<feature type="chain" id="PRO_5032556072" evidence="1">
    <location>
        <begin position="33"/>
        <end position="194"/>
    </location>
</feature>
<protein>
    <submittedName>
        <fullName evidence="2">ABC transporter substrate-binding protein</fullName>
    </submittedName>
</protein>
<dbReference type="InterPro" id="IPR008869">
    <property type="entry name" value="MlaC/ttg2D"/>
</dbReference>
<sequence>MTLLSRRHLIACSCAALMAAGLTLPHSLPAEAASAESFISSVGNKVLAAARARSGSQFRSLLRQNADIPSIAMFALGNYRSKMPRSRQSEYFGLFEKYISDVFVNNATKLGGNALDIKGSKNTGNSVIVTSQVQFSGRQPMPVIWRLRSRGGGYKIIDVSIEGVWLAIQQRTNFVSLLNQNNGNIDALFSFLKK</sequence>
<dbReference type="Proteomes" id="UP000593594">
    <property type="component" value="Chromosome"/>
</dbReference>
<dbReference type="PROSITE" id="PS51318">
    <property type="entry name" value="TAT"/>
    <property type="match status" value="1"/>
</dbReference>
<organism evidence="2 3">
    <name type="scientific">Kaustia mangrovi</name>
    <dbReference type="NCBI Taxonomy" id="2593653"/>
    <lineage>
        <taxon>Bacteria</taxon>
        <taxon>Pseudomonadati</taxon>
        <taxon>Pseudomonadota</taxon>
        <taxon>Alphaproteobacteria</taxon>
        <taxon>Hyphomicrobiales</taxon>
        <taxon>Parvibaculaceae</taxon>
        <taxon>Kaustia</taxon>
    </lineage>
</organism>
<dbReference type="KEGG" id="kmn:HW532_00765"/>
<dbReference type="InterPro" id="IPR006311">
    <property type="entry name" value="TAT_signal"/>
</dbReference>
<dbReference type="EMBL" id="CP058214">
    <property type="protein sequence ID" value="QPC41399.1"/>
    <property type="molecule type" value="Genomic_DNA"/>
</dbReference>